<keyword evidence="3" id="KW-1185">Reference proteome</keyword>
<dbReference type="KEGG" id="dgg:DGI_2440"/>
<reference evidence="3" key="2">
    <citation type="submission" date="2013-07" db="EMBL/GenBank/DDBJ databases">
        <authorList>
            <person name="Morais-Silva F.O."/>
            <person name="Rezende A.M."/>
            <person name="Pimentel C."/>
            <person name="Resende D.M."/>
            <person name="Santos C.I."/>
            <person name="Clemente C."/>
            <person name="de Oliveira L.M."/>
            <person name="da Silva S.M."/>
            <person name="Costa D.A."/>
            <person name="Varela-Raposo A."/>
            <person name="Horacio E.C.A."/>
            <person name="Matos M."/>
            <person name="Flores O."/>
            <person name="Ruiz J.C."/>
            <person name="Rodrigues-Pousada C."/>
        </authorList>
    </citation>
    <scope>NUCLEOTIDE SEQUENCE [LARGE SCALE GENOMIC DNA]</scope>
    <source>
        <strain evidence="3">ATCC 19364 / DSM 1382 / NCIMB 9332 / VKM B-1759</strain>
    </source>
</reference>
<dbReference type="EMBL" id="CP006585">
    <property type="protein sequence ID" value="AGW14185.1"/>
    <property type="molecule type" value="Genomic_DNA"/>
</dbReference>
<dbReference type="PATRIC" id="fig|1121448.10.peg.2393"/>
<evidence type="ECO:0000256" key="1">
    <source>
        <dbReference type="SAM" id="Phobius"/>
    </source>
</evidence>
<dbReference type="Proteomes" id="UP000016587">
    <property type="component" value="Chromosome"/>
</dbReference>
<feature type="transmembrane region" description="Helical" evidence="1">
    <location>
        <begin position="21"/>
        <end position="43"/>
    </location>
</feature>
<sequence length="87" mass="10279">MSKWQARLEYIKSRYVALGLMFVRVFVRHVILIPSTCLLIRYFCPTGCRKIVEIVFLANAVIVLLFIVYYLWKIVSIFVGAFRFKNL</sequence>
<protein>
    <submittedName>
        <fullName evidence="2">Uncharacterized protein</fullName>
    </submittedName>
</protein>
<dbReference type="HOGENOM" id="CLU_2478257_0_0_7"/>
<keyword evidence="1" id="KW-0812">Transmembrane</keyword>
<reference evidence="2 3" key="1">
    <citation type="journal article" date="2013" name="J. Bacteriol.">
        <title>Roles of HynAB and Ech, the only two hydrogenases found in the model sulfate reducer Desulfovibrio gigas.</title>
        <authorList>
            <person name="Morais-Silva F.O."/>
            <person name="Santos C.I."/>
            <person name="Rodrigues R."/>
            <person name="Pereira I.A."/>
            <person name="Rodrigues-Pousada C."/>
        </authorList>
    </citation>
    <scope>NUCLEOTIDE SEQUENCE [LARGE SCALE GENOMIC DNA]</scope>
    <source>
        <strain evidence="3">ATCC 19364 / DSM 1382 / NCIMB 9332 / VKM B-1759</strain>
    </source>
</reference>
<gene>
    <name evidence="2" type="ORF">DGI_2440</name>
</gene>
<accession>T2GC89</accession>
<proteinExistence type="predicted"/>
<keyword evidence="1" id="KW-0472">Membrane</keyword>
<dbReference type="AlphaFoldDB" id="T2GC89"/>
<evidence type="ECO:0000313" key="2">
    <source>
        <dbReference type="EMBL" id="AGW14185.1"/>
    </source>
</evidence>
<name>T2GC89_MEGG1</name>
<feature type="transmembrane region" description="Helical" evidence="1">
    <location>
        <begin position="55"/>
        <end position="82"/>
    </location>
</feature>
<evidence type="ECO:0000313" key="3">
    <source>
        <dbReference type="Proteomes" id="UP000016587"/>
    </source>
</evidence>
<keyword evidence="1" id="KW-1133">Transmembrane helix</keyword>
<organism evidence="2 3">
    <name type="scientific">Megalodesulfovibrio gigas (strain ATCC 19364 / DSM 1382 / NCIMB 9332 / VKM B-1759)</name>
    <name type="common">Desulfovibrio gigas</name>
    <dbReference type="NCBI Taxonomy" id="1121448"/>
    <lineage>
        <taxon>Bacteria</taxon>
        <taxon>Pseudomonadati</taxon>
        <taxon>Thermodesulfobacteriota</taxon>
        <taxon>Desulfovibrionia</taxon>
        <taxon>Desulfovibrionales</taxon>
        <taxon>Desulfovibrionaceae</taxon>
        <taxon>Megalodesulfovibrio</taxon>
    </lineage>
</organism>